<evidence type="ECO:0000259" key="2">
    <source>
        <dbReference type="SMART" id="SM01204"/>
    </source>
</evidence>
<organism evidence="3 4">
    <name type="scientific">Labilibaculum manganireducens</name>
    <dbReference type="NCBI Taxonomy" id="1940525"/>
    <lineage>
        <taxon>Bacteria</taxon>
        <taxon>Pseudomonadati</taxon>
        <taxon>Bacteroidota</taxon>
        <taxon>Bacteroidia</taxon>
        <taxon>Marinilabiliales</taxon>
        <taxon>Marinifilaceae</taxon>
        <taxon>Labilibaculum</taxon>
    </lineage>
</organism>
<evidence type="ECO:0000259" key="1">
    <source>
        <dbReference type="SMART" id="SM00897"/>
    </source>
</evidence>
<reference evidence="3 4" key="1">
    <citation type="journal article" date="2017" name="Front. Microbiol.">
        <title>Labilibaculum manganireducens gen. nov., sp. nov. and Labilibaculum filiforme sp. nov., Novel Bacteroidetes Isolated from Subsurface Sediments of the Baltic Sea.</title>
        <authorList>
            <person name="Vandieken V."/>
            <person name="Marshall I.P."/>
            <person name="Niemann H."/>
            <person name="Engelen B."/>
            <person name="Cypionka H."/>
        </authorList>
    </citation>
    <scope>NUCLEOTIDE SEQUENCE [LARGE SCALE GENOMIC DNA]</scope>
    <source>
        <strain evidence="3 4">59.10-2M</strain>
    </source>
</reference>
<dbReference type="InterPro" id="IPR019494">
    <property type="entry name" value="FIST_C"/>
</dbReference>
<dbReference type="RefSeq" id="WP_101311724.1">
    <property type="nucleotide sequence ID" value="NZ_MVDE01000054.1"/>
</dbReference>
<accession>A0A2N3HRR5</accession>
<keyword evidence="4" id="KW-1185">Reference proteome</keyword>
<evidence type="ECO:0000313" key="4">
    <source>
        <dbReference type="Proteomes" id="UP000233618"/>
    </source>
</evidence>
<dbReference type="SMART" id="SM00897">
    <property type="entry name" value="FIST"/>
    <property type="match status" value="1"/>
</dbReference>
<comment type="caution">
    <text evidence="3">The sequence shown here is derived from an EMBL/GenBank/DDBJ whole genome shotgun (WGS) entry which is preliminary data.</text>
</comment>
<proteinExistence type="predicted"/>
<sequence length="378" mass="41306">MEIEKLIISSRNEFSKIKEIRFKPDLLFIFGDGELMCEKEFKSTIKNSFPDAMIFGCSSSGEISGLEVFEKSISIAAVKFSSTKLRIESVDLTKYKNDIECGEKLCEKFPQKGLKHLMVLSDGITINGCNLLEGIQNKLSKKVAVTGGLAGDGTRFSETLVFDKEGVAKSNCVCALGFYGDSISIGYGTNGGWENFGIERLVTKSKGNILYELDHQPALLLYKQFLGERAKDLPVSGMSFPLSCRVGDSQNAVVRTVHGINEKDQSLIFGGNIPDGGYVKLMKANVDRLISGAELSAKASTDMIPKGESEFAVLISCVGRKLVLKQLVEEEVEVVADVIGKQAVLTGFYSYGEISPFKEDGPGFLHNQTMTITTFSEK</sequence>
<dbReference type="PANTHER" id="PTHR40252">
    <property type="entry name" value="BLR0328 PROTEIN"/>
    <property type="match status" value="1"/>
</dbReference>
<dbReference type="InterPro" id="IPR013702">
    <property type="entry name" value="FIST_domain_N"/>
</dbReference>
<dbReference type="PANTHER" id="PTHR40252:SF2">
    <property type="entry name" value="BLR0328 PROTEIN"/>
    <property type="match status" value="1"/>
</dbReference>
<dbReference type="Pfam" id="PF10442">
    <property type="entry name" value="FIST_C"/>
    <property type="match status" value="1"/>
</dbReference>
<feature type="domain" description="FIST C-domain" evidence="2">
    <location>
        <begin position="218"/>
        <end position="357"/>
    </location>
</feature>
<dbReference type="Pfam" id="PF08495">
    <property type="entry name" value="FIST"/>
    <property type="match status" value="1"/>
</dbReference>
<gene>
    <name evidence="3" type="ORF">BZG01_20420</name>
</gene>
<name>A0A2N3HRR5_9BACT</name>
<dbReference type="AlphaFoldDB" id="A0A2N3HRR5"/>
<evidence type="ECO:0000313" key="3">
    <source>
        <dbReference type="EMBL" id="PKQ60739.1"/>
    </source>
</evidence>
<evidence type="ECO:0008006" key="5">
    <source>
        <dbReference type="Google" id="ProtNLM"/>
    </source>
</evidence>
<dbReference type="Proteomes" id="UP000233618">
    <property type="component" value="Unassembled WGS sequence"/>
</dbReference>
<dbReference type="EMBL" id="MVDE01000054">
    <property type="protein sequence ID" value="PKQ60739.1"/>
    <property type="molecule type" value="Genomic_DNA"/>
</dbReference>
<feature type="domain" description="FIST" evidence="1">
    <location>
        <begin position="23"/>
        <end position="217"/>
    </location>
</feature>
<protein>
    <recommendedName>
        <fullName evidence="5">Histidine kinase</fullName>
    </recommendedName>
</protein>
<dbReference type="SMART" id="SM01204">
    <property type="entry name" value="FIST_C"/>
    <property type="match status" value="1"/>
</dbReference>